<feature type="domain" description="Trichome birefringence-like C-terminal" evidence="9">
    <location>
        <begin position="159"/>
        <end position="447"/>
    </location>
</feature>
<evidence type="ECO:0000259" key="9">
    <source>
        <dbReference type="Pfam" id="PF13839"/>
    </source>
</evidence>
<dbReference type="PANTHER" id="PTHR32285:SF213">
    <property type="entry name" value="PROTEIN TRICHOME BIREFRINGENCE-LIKE 11"/>
    <property type="match status" value="1"/>
</dbReference>
<keyword evidence="6" id="KW-1133">Transmembrane helix</keyword>
<evidence type="ECO:0000259" key="10">
    <source>
        <dbReference type="Pfam" id="PF14416"/>
    </source>
</evidence>
<dbReference type="GO" id="GO:1990538">
    <property type="term" value="F:xylan O-acetyltransferase activity"/>
    <property type="evidence" value="ECO:0007669"/>
    <property type="project" value="UniProtKB-ARBA"/>
</dbReference>
<protein>
    <recommendedName>
        <fullName evidence="13">Trichome birefringence-like N-terminal domain-containing protein</fullName>
    </recommendedName>
</protein>
<keyword evidence="7" id="KW-0333">Golgi apparatus</keyword>
<evidence type="ECO:0000256" key="3">
    <source>
        <dbReference type="ARBA" id="ARBA00022679"/>
    </source>
</evidence>
<dbReference type="Pfam" id="PF13839">
    <property type="entry name" value="PC-Esterase"/>
    <property type="match status" value="1"/>
</dbReference>
<comment type="caution">
    <text evidence="11">The sequence shown here is derived from an EMBL/GenBank/DDBJ whole genome shotgun (WGS) entry which is preliminary data.</text>
</comment>
<dbReference type="Proteomes" id="UP000604825">
    <property type="component" value="Unassembled WGS sequence"/>
</dbReference>
<proteinExistence type="inferred from homology"/>
<dbReference type="InterPro" id="IPR026057">
    <property type="entry name" value="TBL_C"/>
</dbReference>
<dbReference type="OrthoDB" id="630188at2759"/>
<evidence type="ECO:0000313" key="11">
    <source>
        <dbReference type="EMBL" id="CAD6268506.1"/>
    </source>
</evidence>
<evidence type="ECO:0000256" key="5">
    <source>
        <dbReference type="ARBA" id="ARBA00022968"/>
    </source>
</evidence>
<dbReference type="InterPro" id="IPR029962">
    <property type="entry name" value="TBL"/>
</dbReference>
<evidence type="ECO:0000256" key="8">
    <source>
        <dbReference type="ARBA" id="ARBA00023136"/>
    </source>
</evidence>
<organism evidence="11 12">
    <name type="scientific">Miscanthus lutarioriparius</name>
    <dbReference type="NCBI Taxonomy" id="422564"/>
    <lineage>
        <taxon>Eukaryota</taxon>
        <taxon>Viridiplantae</taxon>
        <taxon>Streptophyta</taxon>
        <taxon>Embryophyta</taxon>
        <taxon>Tracheophyta</taxon>
        <taxon>Spermatophyta</taxon>
        <taxon>Magnoliopsida</taxon>
        <taxon>Liliopsida</taxon>
        <taxon>Poales</taxon>
        <taxon>Poaceae</taxon>
        <taxon>PACMAD clade</taxon>
        <taxon>Panicoideae</taxon>
        <taxon>Andropogonodae</taxon>
        <taxon>Andropogoneae</taxon>
        <taxon>Saccharinae</taxon>
        <taxon>Miscanthus</taxon>
    </lineage>
</organism>
<evidence type="ECO:0000256" key="7">
    <source>
        <dbReference type="ARBA" id="ARBA00023034"/>
    </source>
</evidence>
<sequence>MLLGSPVKRLLRRAAKGRLEKAELAGLAAATAAALLLLLLCAASLRCSAAALVAAHGRFWAGGVSIAAAAAAEADAAVDVDKRPVSAPATASAGSGGDEEEECDLFDGEWVWAGAGAGGYPLYDSRDCPFLDVGFRCAENGRPDASYTKWRWQPSRCHLPRFDARSMLEKLRNKRVVFVGDSIGRNQWESLLCMLSSAVHNKSSIYEVNGSPITKHMGFLIFNFRDYNCTVEYYRSPFIVLQGRPPAGAPEIVRYTIRVDAMDWMSDRGKWKDADVLIFNTGHWWNNEKTIRGGAYFQVGDEVKMGMTVAYAYRRSIQTLSDWLHKEVNTSKTHVIYRTYAPVHFRGGDWKTGGSCHLETLPDVMPVKSLDEWTDLLQPVDDFLGSNLGSKLAGLDLLNVTRMTAQRKDGHLSVYLSPSGPVPRYKQDCSHWCLPGVPDTWNELLYALVMMRHKKMGQNASLAGTRTLNTEEGDVFS</sequence>
<dbReference type="EMBL" id="CAJGYO010000014">
    <property type="protein sequence ID" value="CAD6268506.1"/>
    <property type="molecule type" value="Genomic_DNA"/>
</dbReference>
<keyword evidence="5" id="KW-0735">Signal-anchor</keyword>
<evidence type="ECO:0000256" key="1">
    <source>
        <dbReference type="ARBA" id="ARBA00004323"/>
    </source>
</evidence>
<evidence type="ECO:0000313" key="12">
    <source>
        <dbReference type="Proteomes" id="UP000604825"/>
    </source>
</evidence>
<evidence type="ECO:0000256" key="4">
    <source>
        <dbReference type="ARBA" id="ARBA00022692"/>
    </source>
</evidence>
<gene>
    <name evidence="11" type="ORF">NCGR_LOCUS51811</name>
</gene>
<dbReference type="Pfam" id="PF14416">
    <property type="entry name" value="PMR5N"/>
    <property type="match status" value="1"/>
</dbReference>
<dbReference type="InterPro" id="IPR025846">
    <property type="entry name" value="TBL_N"/>
</dbReference>
<accession>A0A811RDZ9</accession>
<comment type="subcellular location">
    <subcellularLocation>
        <location evidence="1">Golgi apparatus membrane</location>
        <topology evidence="1">Single-pass type II membrane protein</topology>
    </subcellularLocation>
</comment>
<keyword evidence="8" id="KW-0472">Membrane</keyword>
<evidence type="ECO:0000256" key="6">
    <source>
        <dbReference type="ARBA" id="ARBA00022989"/>
    </source>
</evidence>
<dbReference type="PANTHER" id="PTHR32285">
    <property type="entry name" value="PROTEIN TRICHOME BIREFRINGENCE-LIKE 9-RELATED"/>
    <property type="match status" value="1"/>
</dbReference>
<evidence type="ECO:0000256" key="2">
    <source>
        <dbReference type="ARBA" id="ARBA00007727"/>
    </source>
</evidence>
<keyword evidence="3" id="KW-0808">Transferase</keyword>
<feature type="domain" description="Trichome birefringence-like N-terminal" evidence="10">
    <location>
        <begin position="101"/>
        <end position="158"/>
    </location>
</feature>
<comment type="similarity">
    <text evidence="2">Belongs to the PC-esterase family. TBL subfamily.</text>
</comment>
<dbReference type="GO" id="GO:0000139">
    <property type="term" value="C:Golgi membrane"/>
    <property type="evidence" value="ECO:0007669"/>
    <property type="project" value="UniProtKB-SubCell"/>
</dbReference>
<keyword evidence="4" id="KW-0812">Transmembrane</keyword>
<dbReference type="AlphaFoldDB" id="A0A811RDZ9"/>
<name>A0A811RDZ9_9POAL</name>
<reference evidence="11" key="1">
    <citation type="submission" date="2020-10" db="EMBL/GenBank/DDBJ databases">
        <authorList>
            <person name="Han B."/>
            <person name="Lu T."/>
            <person name="Zhao Q."/>
            <person name="Huang X."/>
            <person name="Zhao Y."/>
        </authorList>
    </citation>
    <scope>NUCLEOTIDE SEQUENCE</scope>
</reference>
<evidence type="ECO:0008006" key="13">
    <source>
        <dbReference type="Google" id="ProtNLM"/>
    </source>
</evidence>
<keyword evidence="12" id="KW-1185">Reference proteome</keyword>